<reference evidence="1" key="1">
    <citation type="submission" date="2018-11" db="EMBL/GenBank/DDBJ databases">
        <authorList>
            <person name="Grassa J C."/>
        </authorList>
    </citation>
    <scope>NUCLEOTIDE SEQUENCE [LARGE SCALE GENOMIC DNA]</scope>
</reference>
<accession>A0A803NIJ2</accession>
<evidence type="ECO:0000313" key="2">
    <source>
        <dbReference type="Proteomes" id="UP000596661"/>
    </source>
</evidence>
<dbReference type="AlphaFoldDB" id="A0A803NIJ2"/>
<evidence type="ECO:0000313" key="1">
    <source>
        <dbReference type="EnsemblPlants" id="cds.evm.model.01.1799"/>
    </source>
</evidence>
<dbReference type="EnsemblPlants" id="evm.model.01.1799">
    <property type="protein sequence ID" value="cds.evm.model.01.1799"/>
    <property type="gene ID" value="evm.TU.01.1799"/>
</dbReference>
<name>A0A803NIJ2_CANSA</name>
<keyword evidence="2" id="KW-1185">Reference proteome</keyword>
<protein>
    <submittedName>
        <fullName evidence="1">Uncharacterized protein</fullName>
    </submittedName>
</protein>
<proteinExistence type="predicted"/>
<reference evidence="1" key="2">
    <citation type="submission" date="2021-03" db="UniProtKB">
        <authorList>
            <consortium name="EnsemblPlants"/>
        </authorList>
    </citation>
    <scope>IDENTIFICATION</scope>
</reference>
<organism evidence="1 2">
    <name type="scientific">Cannabis sativa</name>
    <name type="common">Hemp</name>
    <name type="synonym">Marijuana</name>
    <dbReference type="NCBI Taxonomy" id="3483"/>
    <lineage>
        <taxon>Eukaryota</taxon>
        <taxon>Viridiplantae</taxon>
        <taxon>Streptophyta</taxon>
        <taxon>Embryophyta</taxon>
        <taxon>Tracheophyta</taxon>
        <taxon>Spermatophyta</taxon>
        <taxon>Magnoliopsida</taxon>
        <taxon>eudicotyledons</taxon>
        <taxon>Gunneridae</taxon>
        <taxon>Pentapetalae</taxon>
        <taxon>rosids</taxon>
        <taxon>fabids</taxon>
        <taxon>Rosales</taxon>
        <taxon>Cannabaceae</taxon>
        <taxon>Cannabis</taxon>
    </lineage>
</organism>
<dbReference type="EMBL" id="UZAU01000048">
    <property type="status" value="NOT_ANNOTATED_CDS"/>
    <property type="molecule type" value="Genomic_DNA"/>
</dbReference>
<dbReference type="Proteomes" id="UP000596661">
    <property type="component" value="Chromosome 1"/>
</dbReference>
<dbReference type="Gramene" id="evm.model.01.1799">
    <property type="protein sequence ID" value="cds.evm.model.01.1799"/>
    <property type="gene ID" value="evm.TU.01.1799"/>
</dbReference>
<sequence>MSLRSSGGASTIVHLKGIKYLSAVLALHAIQGWGGPSRRKVNWFLDTKSNLKQSVLGYCLLLSARFQVVERPGTRSLGSFPRGGEKKKSKHRVNEGVEQEEELIHHKCQAKLKNDRRELSKYAREYSRARRKEEREYLEQGEASQKARLKNLPTAEDPSNILCIEIKEPDSFVRPSTCGRKGESRLGGTGRFAGMTIEWGEAQACPLQPRSPKALRPQSKREGITEVVIDLPEEQPIIGPSRLKSDQVKKIPEERLKEAICSPTVSWSGPFERKSTGSHTTAFLEFVMEESRRAELSPAAKNLAISNTILNEVDLEGMTPVVPVFNLGLNVDRA</sequence>